<evidence type="ECO:0000256" key="5">
    <source>
        <dbReference type="ARBA" id="ARBA00023136"/>
    </source>
</evidence>
<name>A0A1M5SR96_9FIRM</name>
<feature type="transmembrane region" description="Helical" evidence="6">
    <location>
        <begin position="290"/>
        <end position="309"/>
    </location>
</feature>
<keyword evidence="5 6" id="KW-0472">Membrane</keyword>
<dbReference type="PRINTS" id="PR00173">
    <property type="entry name" value="EDTRNSPORT"/>
</dbReference>
<dbReference type="GO" id="GO:0005295">
    <property type="term" value="F:neutral L-amino acid:sodium symporter activity"/>
    <property type="evidence" value="ECO:0007669"/>
    <property type="project" value="TreeGrafter"/>
</dbReference>
<dbReference type="OrthoDB" id="9768885at2"/>
<dbReference type="Gene3D" id="1.10.3860.10">
    <property type="entry name" value="Sodium:dicarboxylate symporter"/>
    <property type="match status" value="1"/>
</dbReference>
<evidence type="ECO:0000256" key="3">
    <source>
        <dbReference type="ARBA" id="ARBA00022692"/>
    </source>
</evidence>
<dbReference type="GO" id="GO:0032329">
    <property type="term" value="P:serine transport"/>
    <property type="evidence" value="ECO:0007669"/>
    <property type="project" value="TreeGrafter"/>
</dbReference>
<dbReference type="Pfam" id="PF00375">
    <property type="entry name" value="SDF"/>
    <property type="match status" value="1"/>
</dbReference>
<dbReference type="InterPro" id="IPR001991">
    <property type="entry name" value="Na-dicarboxylate_symporter"/>
</dbReference>
<protein>
    <submittedName>
        <fullName evidence="7">Na+/H+-dicarboxylate symporter</fullName>
    </submittedName>
</protein>
<dbReference type="SUPFAM" id="SSF118215">
    <property type="entry name" value="Proton glutamate symport protein"/>
    <property type="match status" value="1"/>
</dbReference>
<sequence length="394" mass="41818">MAKRKVGLLPRLIAGIILGIIIGLISRSIQVYFLVRVLSTFTSIFGNFLKFIIPLIIIGFVAPGIADLGKGAGKLLGITAGIAYISTIIAGTAAFFLGSTILPNIIKAGEMAQKSAVKIEPYFTIEMPPIMGVMTALIFAFILGLGMANIRGKTLFETLKDFQNIIEGVVRRILIPFIPIHISGISAKLAATNEMFKTIKAFSAVFILIIILQISYIIIQYLVAWLVSGKGPFKSIKNMLPAYFTALGTQSSAATIPVTIQCARKNGISEDVIDFVIPLGATIHLAGDTITLVLASMGLMMISGTIPTFEMMFPFILMLGVTMVAAPGIPGGGVYAALGLLENMLGFTAAQQGLMIAIHFSQDSFGTATNVTGDGAIALIIDKIAKNSKLNKGI</sequence>
<evidence type="ECO:0000256" key="2">
    <source>
        <dbReference type="ARBA" id="ARBA00022448"/>
    </source>
</evidence>
<comment type="subcellular location">
    <subcellularLocation>
        <location evidence="1">Membrane</location>
        <topology evidence="1">Multi-pass membrane protein</topology>
    </subcellularLocation>
</comment>
<gene>
    <name evidence="7" type="ORF">SAMN02745135_00702</name>
</gene>
<dbReference type="GO" id="GO:0005886">
    <property type="term" value="C:plasma membrane"/>
    <property type="evidence" value="ECO:0007669"/>
    <property type="project" value="TreeGrafter"/>
</dbReference>
<accession>A0A1M5SR96</accession>
<feature type="transmembrane region" description="Helical" evidence="6">
    <location>
        <begin position="315"/>
        <end position="338"/>
    </location>
</feature>
<dbReference type="Proteomes" id="UP000183967">
    <property type="component" value="Unassembled WGS sequence"/>
</dbReference>
<organism evidence="7 8">
    <name type="scientific">Caloranaerobacter azorensis DSM 13643</name>
    <dbReference type="NCBI Taxonomy" id="1121264"/>
    <lineage>
        <taxon>Bacteria</taxon>
        <taxon>Bacillati</taxon>
        <taxon>Bacillota</taxon>
        <taxon>Tissierellia</taxon>
        <taxon>Tissierellales</taxon>
        <taxon>Thermohalobacteraceae</taxon>
        <taxon>Caloranaerobacter</taxon>
    </lineage>
</organism>
<dbReference type="InterPro" id="IPR036458">
    <property type="entry name" value="Na:dicarbo_symporter_sf"/>
</dbReference>
<dbReference type="AlphaFoldDB" id="A0A1M5SR96"/>
<evidence type="ECO:0000313" key="8">
    <source>
        <dbReference type="Proteomes" id="UP000183967"/>
    </source>
</evidence>
<feature type="transmembrane region" description="Helical" evidence="6">
    <location>
        <begin position="12"/>
        <end position="35"/>
    </location>
</feature>
<evidence type="ECO:0000313" key="7">
    <source>
        <dbReference type="EMBL" id="SHH41094.1"/>
    </source>
</evidence>
<dbReference type="RefSeq" id="WP_073195516.1">
    <property type="nucleotide sequence ID" value="NZ_FQXO01000014.1"/>
</dbReference>
<evidence type="ECO:0000256" key="4">
    <source>
        <dbReference type="ARBA" id="ARBA00022989"/>
    </source>
</evidence>
<dbReference type="FunFam" id="1.10.3860.10:FF:000007">
    <property type="entry name" value="Dicarboxylate/amino acid:cation symporter"/>
    <property type="match status" value="1"/>
</dbReference>
<dbReference type="PANTHER" id="PTHR42865:SF8">
    <property type="entry name" value="SERINE_THREONINE TRANSPORTER SSTT"/>
    <property type="match status" value="1"/>
</dbReference>
<evidence type="ECO:0000256" key="1">
    <source>
        <dbReference type="ARBA" id="ARBA00004141"/>
    </source>
</evidence>
<reference evidence="8" key="1">
    <citation type="submission" date="2016-11" db="EMBL/GenBank/DDBJ databases">
        <authorList>
            <person name="Varghese N."/>
            <person name="Submissions S."/>
        </authorList>
    </citation>
    <scope>NUCLEOTIDE SEQUENCE [LARGE SCALE GENOMIC DNA]</scope>
    <source>
        <strain evidence="8">DSM 13643</strain>
    </source>
</reference>
<evidence type="ECO:0000256" key="6">
    <source>
        <dbReference type="SAM" id="Phobius"/>
    </source>
</evidence>
<feature type="transmembrane region" description="Helical" evidence="6">
    <location>
        <begin position="41"/>
        <end position="63"/>
    </location>
</feature>
<keyword evidence="8" id="KW-1185">Reference proteome</keyword>
<proteinExistence type="predicted"/>
<keyword evidence="3 6" id="KW-0812">Transmembrane</keyword>
<feature type="transmembrane region" description="Helical" evidence="6">
    <location>
        <begin position="130"/>
        <end position="148"/>
    </location>
</feature>
<feature type="transmembrane region" description="Helical" evidence="6">
    <location>
        <begin position="75"/>
        <end position="97"/>
    </location>
</feature>
<dbReference type="PANTHER" id="PTHR42865">
    <property type="entry name" value="PROTON/GLUTAMATE-ASPARTATE SYMPORTER"/>
    <property type="match status" value="1"/>
</dbReference>
<keyword evidence="2" id="KW-0813">Transport</keyword>
<keyword evidence="4 6" id="KW-1133">Transmembrane helix</keyword>
<dbReference type="EMBL" id="FQXO01000014">
    <property type="protein sequence ID" value="SHH41094.1"/>
    <property type="molecule type" value="Genomic_DNA"/>
</dbReference>
<feature type="transmembrane region" description="Helical" evidence="6">
    <location>
        <begin position="201"/>
        <end position="227"/>
    </location>
</feature>